<dbReference type="RefSeq" id="WP_087369690.1">
    <property type="nucleotide sequence ID" value="NZ_NFKK01000001.1"/>
</dbReference>
<dbReference type="InterPro" id="IPR000524">
    <property type="entry name" value="Tscrpt_reg_HTH_GntR"/>
</dbReference>
<dbReference type="PRINTS" id="PR00035">
    <property type="entry name" value="HTHGNTR"/>
</dbReference>
<name>A0A1Y4LC83_9FIRM</name>
<dbReference type="Proteomes" id="UP000195897">
    <property type="component" value="Unassembled WGS sequence"/>
</dbReference>
<dbReference type="Gene3D" id="1.20.120.530">
    <property type="entry name" value="GntR ligand-binding domain-like"/>
    <property type="match status" value="1"/>
</dbReference>
<evidence type="ECO:0000256" key="1">
    <source>
        <dbReference type="ARBA" id="ARBA00023015"/>
    </source>
</evidence>
<comment type="caution">
    <text evidence="5">The sequence shown here is derived from an EMBL/GenBank/DDBJ whole genome shotgun (WGS) entry which is preliminary data.</text>
</comment>
<protein>
    <recommendedName>
        <fullName evidence="4">HTH gntR-type domain-containing protein</fullName>
    </recommendedName>
</protein>
<dbReference type="GO" id="GO:0003700">
    <property type="term" value="F:DNA-binding transcription factor activity"/>
    <property type="evidence" value="ECO:0007669"/>
    <property type="project" value="InterPro"/>
</dbReference>
<dbReference type="PANTHER" id="PTHR43537:SF5">
    <property type="entry name" value="UXU OPERON TRANSCRIPTIONAL REGULATOR"/>
    <property type="match status" value="1"/>
</dbReference>
<accession>A0A1Y4LC83</accession>
<dbReference type="Pfam" id="PF07729">
    <property type="entry name" value="FCD"/>
    <property type="match status" value="1"/>
</dbReference>
<dbReference type="InterPro" id="IPR008920">
    <property type="entry name" value="TF_FadR/GntR_C"/>
</dbReference>
<dbReference type="AlphaFoldDB" id="A0A1Y4LC83"/>
<evidence type="ECO:0000259" key="4">
    <source>
        <dbReference type="PROSITE" id="PS50949"/>
    </source>
</evidence>
<proteinExistence type="predicted"/>
<evidence type="ECO:0000313" key="5">
    <source>
        <dbReference type="EMBL" id="OUP54334.1"/>
    </source>
</evidence>
<dbReference type="InterPro" id="IPR036390">
    <property type="entry name" value="WH_DNA-bd_sf"/>
</dbReference>
<dbReference type="SMART" id="SM00895">
    <property type="entry name" value="FCD"/>
    <property type="match status" value="1"/>
</dbReference>
<dbReference type="GO" id="GO:0003677">
    <property type="term" value="F:DNA binding"/>
    <property type="evidence" value="ECO:0007669"/>
    <property type="project" value="UniProtKB-KW"/>
</dbReference>
<dbReference type="SUPFAM" id="SSF46785">
    <property type="entry name" value="Winged helix' DNA-binding domain"/>
    <property type="match status" value="1"/>
</dbReference>
<dbReference type="SMART" id="SM00345">
    <property type="entry name" value="HTH_GNTR"/>
    <property type="match status" value="1"/>
</dbReference>
<feature type="domain" description="HTH gntR-type" evidence="4">
    <location>
        <begin position="3"/>
        <end position="71"/>
    </location>
</feature>
<dbReference type="EMBL" id="NFKK01000001">
    <property type="protein sequence ID" value="OUP54334.1"/>
    <property type="molecule type" value="Genomic_DNA"/>
</dbReference>
<dbReference type="PROSITE" id="PS50949">
    <property type="entry name" value="HTH_GNTR"/>
    <property type="match status" value="1"/>
</dbReference>
<dbReference type="Gene3D" id="1.10.10.10">
    <property type="entry name" value="Winged helix-like DNA-binding domain superfamily/Winged helix DNA-binding domain"/>
    <property type="match status" value="1"/>
</dbReference>
<dbReference type="Pfam" id="PF00392">
    <property type="entry name" value="GntR"/>
    <property type="match status" value="1"/>
</dbReference>
<keyword evidence="2" id="KW-0238">DNA-binding</keyword>
<dbReference type="PANTHER" id="PTHR43537">
    <property type="entry name" value="TRANSCRIPTIONAL REGULATOR, GNTR FAMILY"/>
    <property type="match status" value="1"/>
</dbReference>
<reference evidence="6" key="1">
    <citation type="submission" date="2017-04" db="EMBL/GenBank/DDBJ databases">
        <title>Function of individual gut microbiota members based on whole genome sequencing of pure cultures obtained from chicken caecum.</title>
        <authorList>
            <person name="Medvecky M."/>
            <person name="Cejkova D."/>
            <person name="Polansky O."/>
            <person name="Karasova D."/>
            <person name="Kubasova T."/>
            <person name="Cizek A."/>
            <person name="Rychlik I."/>
        </authorList>
    </citation>
    <scope>NUCLEOTIDE SEQUENCE [LARGE SCALE GENOMIC DNA]</scope>
    <source>
        <strain evidence="6">An180</strain>
    </source>
</reference>
<keyword evidence="1" id="KW-0805">Transcription regulation</keyword>
<dbReference type="CDD" id="cd07377">
    <property type="entry name" value="WHTH_GntR"/>
    <property type="match status" value="1"/>
</dbReference>
<dbReference type="SUPFAM" id="SSF48008">
    <property type="entry name" value="GntR ligand-binding domain-like"/>
    <property type="match status" value="1"/>
</dbReference>
<sequence>MEEDRYQDVCTYVRRLIEQGQLRPGDRLPTERALSQDLGVSRGTVRDGLRLLESMGVLESRQGSGNYLSDHMGQYLAQSLHFMLLLGEIDYQSINRMRRAIELQSYRIAIQTSTPEQVQGLWRIQEELERTRSAEKDEAFHDAIIDLGGDPLMRIVSDALSDVIGHLITQFLTRGAQDLLHQTLDTHRRMIEYLEQRRVDAGCAAITRHYDIIDTEIARWQAERRTI</sequence>
<dbReference type="InterPro" id="IPR036388">
    <property type="entry name" value="WH-like_DNA-bd_sf"/>
</dbReference>
<organism evidence="5 6">
    <name type="scientific">Butyricicoccus pullicaecorum</name>
    <dbReference type="NCBI Taxonomy" id="501571"/>
    <lineage>
        <taxon>Bacteria</taxon>
        <taxon>Bacillati</taxon>
        <taxon>Bacillota</taxon>
        <taxon>Clostridia</taxon>
        <taxon>Eubacteriales</taxon>
        <taxon>Butyricicoccaceae</taxon>
        <taxon>Butyricicoccus</taxon>
    </lineage>
</organism>
<evidence type="ECO:0000256" key="3">
    <source>
        <dbReference type="ARBA" id="ARBA00023163"/>
    </source>
</evidence>
<dbReference type="InterPro" id="IPR011711">
    <property type="entry name" value="GntR_C"/>
</dbReference>
<gene>
    <name evidence="5" type="ORF">B5F17_00095</name>
</gene>
<evidence type="ECO:0000256" key="2">
    <source>
        <dbReference type="ARBA" id="ARBA00023125"/>
    </source>
</evidence>
<evidence type="ECO:0000313" key="6">
    <source>
        <dbReference type="Proteomes" id="UP000195897"/>
    </source>
</evidence>
<keyword evidence="3" id="KW-0804">Transcription</keyword>